<organism evidence="2 3">
    <name type="scientific">Gelidibacter gilvus</name>
    <dbReference type="NCBI Taxonomy" id="59602"/>
    <lineage>
        <taxon>Bacteria</taxon>
        <taxon>Pseudomonadati</taxon>
        <taxon>Bacteroidota</taxon>
        <taxon>Flavobacteriia</taxon>
        <taxon>Flavobacteriales</taxon>
        <taxon>Flavobacteriaceae</taxon>
        <taxon>Gelidibacter</taxon>
    </lineage>
</organism>
<dbReference type="OrthoDB" id="9791748at2"/>
<proteinExistence type="predicted"/>
<dbReference type="AlphaFoldDB" id="A0A4Q0XFL9"/>
<evidence type="ECO:0000256" key="1">
    <source>
        <dbReference type="SAM" id="SignalP"/>
    </source>
</evidence>
<keyword evidence="1" id="KW-0732">Signal</keyword>
<reference evidence="2 3" key="1">
    <citation type="submission" date="2019-01" db="EMBL/GenBank/DDBJ databases">
        <title>Genome sequence of the Antarctic species Gelidibacter gilvus ACAM 158(T).</title>
        <authorList>
            <person name="Bowman J.P."/>
        </authorList>
    </citation>
    <scope>NUCLEOTIDE SEQUENCE [LARGE SCALE GENOMIC DNA]</scope>
    <source>
        <strain evidence="2 3">IC158</strain>
    </source>
</reference>
<dbReference type="EMBL" id="SDDZ01000004">
    <property type="protein sequence ID" value="RXJ50040.1"/>
    <property type="molecule type" value="Genomic_DNA"/>
</dbReference>
<protein>
    <submittedName>
        <fullName evidence="2">DUF4331 domain-containing protein</fullName>
    </submittedName>
</protein>
<name>A0A4Q0XFL9_9FLAO</name>
<keyword evidence="3" id="KW-1185">Reference proteome</keyword>
<feature type="signal peptide" evidence="1">
    <location>
        <begin position="1"/>
        <end position="22"/>
    </location>
</feature>
<dbReference type="InterPro" id="IPR025566">
    <property type="entry name" value="DUF4331"/>
</dbReference>
<dbReference type="Proteomes" id="UP000289792">
    <property type="component" value="Unassembled WGS sequence"/>
</dbReference>
<feature type="chain" id="PRO_5020284807" evidence="1">
    <location>
        <begin position="23"/>
        <end position="216"/>
    </location>
</feature>
<comment type="caution">
    <text evidence="2">The sequence shown here is derived from an EMBL/GenBank/DDBJ whole genome shotgun (WGS) entry which is preliminary data.</text>
</comment>
<evidence type="ECO:0000313" key="2">
    <source>
        <dbReference type="EMBL" id="RXJ50040.1"/>
    </source>
</evidence>
<gene>
    <name evidence="2" type="ORF">ESZ48_08585</name>
</gene>
<accession>A0A4Q0XFL9</accession>
<dbReference type="Pfam" id="PF14224">
    <property type="entry name" value="DUF4331"/>
    <property type="match status" value="2"/>
</dbReference>
<evidence type="ECO:0000313" key="3">
    <source>
        <dbReference type="Proteomes" id="UP000289792"/>
    </source>
</evidence>
<dbReference type="RefSeq" id="WP_129016936.1">
    <property type="nucleotide sequence ID" value="NZ_SDDZ01000004.1"/>
</dbReference>
<sequence length="216" mass="22785">MKKTKILLGVAVITVAGFFALAADHMDAPAVTGGTNDITDFYAFQGQDNNNIVFVTNVQALLSPTDTQSAMFDENTMIEINIDTNGDAVEDLVIQAIPKDGKMYFFGPVAPAQAGLMSTVRTSGMASSVAITKPGANATIVTNAGMSFFAGPRDDPFFFDVDQYKAIIAGTATGFENPGTDTYAGTNVMSVVVEVPKSMIGGTGSINSWVETKRKQ</sequence>